<dbReference type="RefSeq" id="WP_116614948.1">
    <property type="nucleotide sequence ID" value="NZ_QEOB01000042.1"/>
</dbReference>
<name>A0ABX5K6Q2_9BURK</name>
<evidence type="ECO:0000259" key="1">
    <source>
        <dbReference type="SMART" id="SM00507"/>
    </source>
</evidence>
<reference evidence="2 3" key="1">
    <citation type="submission" date="2018-05" db="EMBL/GenBank/DDBJ databases">
        <title>Genomic Encyclopedia of Type Strains, Phase IV (KMG-V): Genome sequencing to study the core and pangenomes of soil and plant-associated prokaryotes.</title>
        <authorList>
            <person name="Whitman W."/>
        </authorList>
    </citation>
    <scope>NUCLEOTIDE SEQUENCE [LARGE SCALE GENOMIC DNA]</scope>
    <source>
        <strain evidence="2 3">SCZa-39</strain>
    </source>
</reference>
<gene>
    <name evidence="2" type="ORF">C7402_1427</name>
</gene>
<dbReference type="InterPro" id="IPR002711">
    <property type="entry name" value="HNH"/>
</dbReference>
<dbReference type="InterPro" id="IPR003615">
    <property type="entry name" value="HNH_nuc"/>
</dbReference>
<dbReference type="Proteomes" id="UP000245712">
    <property type="component" value="Unassembled WGS sequence"/>
</dbReference>
<evidence type="ECO:0000313" key="3">
    <source>
        <dbReference type="Proteomes" id="UP000245712"/>
    </source>
</evidence>
<accession>A0ABX5K6Q2</accession>
<dbReference type="Gene3D" id="1.10.30.50">
    <property type="match status" value="1"/>
</dbReference>
<keyword evidence="2" id="KW-0255">Endonuclease</keyword>
<dbReference type="Pfam" id="PF01844">
    <property type="entry name" value="HNH"/>
    <property type="match status" value="1"/>
</dbReference>
<dbReference type="GO" id="GO:0004519">
    <property type="term" value="F:endonuclease activity"/>
    <property type="evidence" value="ECO:0007669"/>
    <property type="project" value="UniProtKB-KW"/>
</dbReference>
<protein>
    <submittedName>
        <fullName evidence="2">HNH endonuclease</fullName>
    </submittedName>
</protein>
<dbReference type="CDD" id="cd00085">
    <property type="entry name" value="HNHc"/>
    <property type="match status" value="1"/>
</dbReference>
<keyword evidence="2" id="KW-0540">Nuclease</keyword>
<dbReference type="SMART" id="SM00507">
    <property type="entry name" value="HNHc"/>
    <property type="match status" value="1"/>
</dbReference>
<dbReference type="EMBL" id="QEOB01000042">
    <property type="protein sequence ID" value="PVX61216.1"/>
    <property type="molecule type" value="Genomic_DNA"/>
</dbReference>
<keyword evidence="2" id="KW-0378">Hydrolase</keyword>
<feature type="domain" description="HNH nuclease" evidence="1">
    <location>
        <begin position="27"/>
        <end position="79"/>
    </location>
</feature>
<sequence>MPIVRHLIDAAKGKHPVSAARSTHWPKVRSDHLQLHPVCEVCGGSENLEVHHIRPFHLHPDLELDPKNLITLCEAKKDGVNCHLFIGHLGSFKSFNTTVRADASQWSEKIKRRPLSDS</sequence>
<keyword evidence="3" id="KW-1185">Reference proteome</keyword>
<evidence type="ECO:0000313" key="2">
    <source>
        <dbReference type="EMBL" id="PVX61216.1"/>
    </source>
</evidence>
<comment type="caution">
    <text evidence="2">The sequence shown here is derived from an EMBL/GenBank/DDBJ whole genome shotgun (WGS) entry which is preliminary data.</text>
</comment>
<proteinExistence type="predicted"/>
<organism evidence="2 3">
    <name type="scientific">Paraburkholderia unamae</name>
    <dbReference type="NCBI Taxonomy" id="219649"/>
    <lineage>
        <taxon>Bacteria</taxon>
        <taxon>Pseudomonadati</taxon>
        <taxon>Pseudomonadota</taxon>
        <taxon>Betaproteobacteria</taxon>
        <taxon>Burkholderiales</taxon>
        <taxon>Burkholderiaceae</taxon>
        <taxon>Paraburkholderia</taxon>
    </lineage>
</organism>